<dbReference type="PANTHER" id="PTHR33098">
    <property type="entry name" value="COTTON FIBER (DUF761)"/>
    <property type="match status" value="1"/>
</dbReference>
<reference evidence="3 4" key="1">
    <citation type="journal article" date="2014" name="Am. J. Bot.">
        <title>Genome assembly and annotation for red clover (Trifolium pratense; Fabaceae).</title>
        <authorList>
            <person name="Istvanek J."/>
            <person name="Jaros M."/>
            <person name="Krenek A."/>
            <person name="Repkova J."/>
        </authorList>
    </citation>
    <scope>NUCLEOTIDE SEQUENCE [LARGE SCALE GENOMIC DNA]</scope>
    <source>
        <strain evidence="4">cv. Tatra</strain>
        <tissue evidence="3">Young leaves</tissue>
    </source>
</reference>
<dbReference type="ExpressionAtlas" id="A0A2K3M2K8">
    <property type="expression patterns" value="baseline"/>
</dbReference>
<keyword evidence="2" id="KW-1133">Transmembrane helix</keyword>
<evidence type="ECO:0000313" key="4">
    <source>
        <dbReference type="Proteomes" id="UP000236291"/>
    </source>
</evidence>
<feature type="non-terminal residue" evidence="3">
    <location>
        <position position="381"/>
    </location>
</feature>
<name>A0A2K3M2K8_TRIPR</name>
<dbReference type="STRING" id="57577.A0A2K3M2K8"/>
<feature type="compositionally biased region" description="Low complexity" evidence="1">
    <location>
        <begin position="335"/>
        <end position="346"/>
    </location>
</feature>
<dbReference type="Proteomes" id="UP000236291">
    <property type="component" value="Unassembled WGS sequence"/>
</dbReference>
<keyword evidence="2" id="KW-0812">Transmembrane</keyword>
<gene>
    <name evidence="3" type="ORF">L195_g041092</name>
</gene>
<feature type="transmembrane region" description="Helical" evidence="2">
    <location>
        <begin position="29"/>
        <end position="52"/>
    </location>
</feature>
<proteinExistence type="predicted"/>
<feature type="transmembrane region" description="Helical" evidence="2">
    <location>
        <begin position="72"/>
        <end position="90"/>
    </location>
</feature>
<comment type="caution">
    <text evidence="3">The sequence shown here is derived from an EMBL/GenBank/DDBJ whole genome shotgun (WGS) entry which is preliminary data.</text>
</comment>
<feature type="region of interest" description="Disordered" evidence="1">
    <location>
        <begin position="95"/>
        <end position="123"/>
    </location>
</feature>
<protein>
    <submittedName>
        <fullName evidence="3">Hydroxyproline-rich glycoprotein family protein</fullName>
    </submittedName>
</protein>
<dbReference type="PANTHER" id="PTHR33098:SF36">
    <property type="entry name" value="HYDROXYPROLINE-RICH GLYCOPROTEIN FAMILY PROTEIN"/>
    <property type="match status" value="1"/>
</dbReference>
<feature type="compositionally biased region" description="Basic residues" evidence="1">
    <location>
        <begin position="354"/>
        <end position="371"/>
    </location>
</feature>
<evidence type="ECO:0000256" key="1">
    <source>
        <dbReference type="SAM" id="MobiDB-lite"/>
    </source>
</evidence>
<evidence type="ECO:0000313" key="3">
    <source>
        <dbReference type="EMBL" id="PNX85027.1"/>
    </source>
</evidence>
<feature type="compositionally biased region" description="Basic residues" evidence="1">
    <location>
        <begin position="313"/>
        <end position="324"/>
    </location>
</feature>
<evidence type="ECO:0000256" key="2">
    <source>
        <dbReference type="SAM" id="Phobius"/>
    </source>
</evidence>
<feature type="region of interest" description="Disordered" evidence="1">
    <location>
        <begin position="282"/>
        <end position="381"/>
    </location>
</feature>
<dbReference type="AlphaFoldDB" id="A0A2K3M2K8"/>
<reference evidence="3 4" key="2">
    <citation type="journal article" date="2017" name="Front. Plant Sci.">
        <title>Gene Classification and Mining of Molecular Markers Useful in Red Clover (Trifolium pratense) Breeding.</title>
        <authorList>
            <person name="Istvanek J."/>
            <person name="Dluhosova J."/>
            <person name="Dluhos P."/>
            <person name="Patkova L."/>
            <person name="Nedelnik J."/>
            <person name="Repkova J."/>
        </authorList>
    </citation>
    <scope>NUCLEOTIDE SEQUENCE [LARGE SCALE GENOMIC DNA]</scope>
    <source>
        <strain evidence="4">cv. Tatra</strain>
        <tissue evidence="3">Young leaves</tissue>
    </source>
</reference>
<feature type="compositionally biased region" description="Basic and acidic residues" evidence="1">
    <location>
        <begin position="286"/>
        <end position="298"/>
    </location>
</feature>
<organism evidence="3 4">
    <name type="scientific">Trifolium pratense</name>
    <name type="common">Red clover</name>
    <dbReference type="NCBI Taxonomy" id="57577"/>
    <lineage>
        <taxon>Eukaryota</taxon>
        <taxon>Viridiplantae</taxon>
        <taxon>Streptophyta</taxon>
        <taxon>Embryophyta</taxon>
        <taxon>Tracheophyta</taxon>
        <taxon>Spermatophyta</taxon>
        <taxon>Magnoliopsida</taxon>
        <taxon>eudicotyledons</taxon>
        <taxon>Gunneridae</taxon>
        <taxon>Pentapetalae</taxon>
        <taxon>rosids</taxon>
        <taxon>fabids</taxon>
        <taxon>Fabales</taxon>
        <taxon>Fabaceae</taxon>
        <taxon>Papilionoideae</taxon>
        <taxon>50 kb inversion clade</taxon>
        <taxon>NPAAA clade</taxon>
        <taxon>Hologalegina</taxon>
        <taxon>IRL clade</taxon>
        <taxon>Trifolieae</taxon>
        <taxon>Trifolium</taxon>
    </lineage>
</organism>
<accession>A0A2K3M2K8</accession>
<keyword evidence="2" id="KW-0472">Membrane</keyword>
<dbReference type="EMBL" id="ASHM01047796">
    <property type="protein sequence ID" value="PNX85027.1"/>
    <property type="molecule type" value="Genomic_DNA"/>
</dbReference>
<sequence length="381" mass="44520">MEEEEDISSPFWVQNRSANRRRLSRSYSLFISSGTVVIFLLVITLAFILVIVPTLHSFYSHIFKPNSIKKSWDSLNLLLVLFAIFCGFLSKNNNNESPRSHEDQTFSETNTRQEYETPNLEPETEPSFWYEYSEDRTSYNRLRSFNSYPDLRQESFWVSRDERWRFSDDTHVNGYRGLDLNFKEEKEEASTKDIEVDTSLKGKMKQALEPRLDLNFRQEKEEVSTRNIEVDTSLKGKNKKKQALERGLDLNIKQGKEASTKDIEVDTSLKGKNRKKQAIEMYESETIEKAKNNKDSERKNKKASSTKDDKTYRSLRGKKKHRHKSVENFQSFLNSEPPTTMPSSSSFHDLFSLKKNKQKKRNSVSPPHHHVSSMLVSKTKD</sequence>